<dbReference type="EC" id="2.7.6.3" evidence="2"/>
<dbReference type="AlphaFoldDB" id="A0A645FBD5"/>
<gene>
    <name evidence="9" type="primary">sulD_14</name>
    <name evidence="9" type="ORF">SDC9_158985</name>
</gene>
<dbReference type="PANTHER" id="PTHR43071:SF1">
    <property type="entry name" value="2-AMINO-4-HYDROXY-6-HYDROXYMETHYLDIHYDROPTERIDINE PYROPHOSPHOKINASE"/>
    <property type="match status" value="1"/>
</dbReference>
<evidence type="ECO:0000256" key="1">
    <source>
        <dbReference type="ARBA" id="ARBA00005051"/>
    </source>
</evidence>
<proteinExistence type="predicted"/>
<keyword evidence="6" id="KW-0067">ATP-binding</keyword>
<dbReference type="CDD" id="cd00483">
    <property type="entry name" value="HPPK"/>
    <property type="match status" value="1"/>
</dbReference>
<dbReference type="Pfam" id="PF01288">
    <property type="entry name" value="HPPK"/>
    <property type="match status" value="1"/>
</dbReference>
<evidence type="ECO:0000256" key="6">
    <source>
        <dbReference type="ARBA" id="ARBA00022840"/>
    </source>
</evidence>
<sequence>MSQSPLFIALGTNLGDRVANLAEARRRISQHFQIIRTSHLYETPPWGITDQPAFYNQVIETYADTDPLDLLQLVKYMEVEMGRVPGLRYGPRLIDIDLLVYGERVLETAELSLPHPRLFERAFVLVPFAEITPDLIPPTQPLSVAALCSRLDTSGILRLEEPYA</sequence>
<organism evidence="9">
    <name type="scientific">bioreactor metagenome</name>
    <dbReference type="NCBI Taxonomy" id="1076179"/>
    <lineage>
        <taxon>unclassified sequences</taxon>
        <taxon>metagenomes</taxon>
        <taxon>ecological metagenomes</taxon>
    </lineage>
</organism>
<dbReference type="SUPFAM" id="SSF55083">
    <property type="entry name" value="6-hydroxymethyl-7,8-dihydropterin pyrophosphokinase, HPPK"/>
    <property type="match status" value="1"/>
</dbReference>
<protein>
    <recommendedName>
        <fullName evidence="2">2-amino-4-hydroxy-6-hydroxymethyldihydropteridine diphosphokinase</fullName>
        <ecNumber evidence="2">2.7.6.3</ecNumber>
    </recommendedName>
</protein>
<evidence type="ECO:0000256" key="3">
    <source>
        <dbReference type="ARBA" id="ARBA00022679"/>
    </source>
</evidence>
<name>A0A645FBD5_9ZZZZ</name>
<dbReference type="InterPro" id="IPR000550">
    <property type="entry name" value="Hppk"/>
</dbReference>
<dbReference type="PANTHER" id="PTHR43071">
    <property type="entry name" value="2-AMINO-4-HYDROXY-6-HYDROXYMETHYLDIHYDROPTERIDINE PYROPHOSPHOKINASE"/>
    <property type="match status" value="1"/>
</dbReference>
<feature type="domain" description="7,8-dihydro-6-hydroxymethylpterin-pyrophosphokinase" evidence="8">
    <location>
        <begin position="88"/>
        <end position="99"/>
    </location>
</feature>
<dbReference type="NCBIfam" id="TIGR01498">
    <property type="entry name" value="folK"/>
    <property type="match status" value="1"/>
</dbReference>
<dbReference type="UniPathway" id="UPA00077">
    <property type="reaction ID" value="UER00155"/>
</dbReference>
<evidence type="ECO:0000313" key="9">
    <source>
        <dbReference type="EMBL" id="MPN11678.1"/>
    </source>
</evidence>
<evidence type="ECO:0000256" key="2">
    <source>
        <dbReference type="ARBA" id="ARBA00013253"/>
    </source>
</evidence>
<dbReference type="GO" id="GO:0046656">
    <property type="term" value="P:folic acid biosynthetic process"/>
    <property type="evidence" value="ECO:0007669"/>
    <property type="project" value="UniProtKB-KW"/>
</dbReference>
<evidence type="ECO:0000259" key="8">
    <source>
        <dbReference type="PROSITE" id="PS00794"/>
    </source>
</evidence>
<comment type="pathway">
    <text evidence="1">Cofactor biosynthesis; tetrahydrofolate biosynthesis; 2-amino-4-hydroxy-6-hydroxymethyl-7,8-dihydropteridine diphosphate from 7,8-dihydroneopterin triphosphate: step 4/4.</text>
</comment>
<keyword evidence="7" id="KW-0289">Folate biosynthesis</keyword>
<evidence type="ECO:0000256" key="5">
    <source>
        <dbReference type="ARBA" id="ARBA00022777"/>
    </source>
</evidence>
<keyword evidence="5" id="KW-0418">Kinase</keyword>
<dbReference type="EMBL" id="VSSQ01057913">
    <property type="protein sequence ID" value="MPN11678.1"/>
    <property type="molecule type" value="Genomic_DNA"/>
</dbReference>
<dbReference type="GO" id="GO:0046654">
    <property type="term" value="P:tetrahydrofolate biosynthetic process"/>
    <property type="evidence" value="ECO:0007669"/>
    <property type="project" value="UniProtKB-UniPathway"/>
</dbReference>
<accession>A0A645FBD5</accession>
<dbReference type="GO" id="GO:0005524">
    <property type="term" value="F:ATP binding"/>
    <property type="evidence" value="ECO:0007669"/>
    <property type="project" value="UniProtKB-KW"/>
</dbReference>
<dbReference type="GO" id="GO:0003848">
    <property type="term" value="F:2-amino-4-hydroxy-6-hydroxymethyldihydropteridine diphosphokinase activity"/>
    <property type="evidence" value="ECO:0007669"/>
    <property type="project" value="UniProtKB-EC"/>
</dbReference>
<evidence type="ECO:0000256" key="4">
    <source>
        <dbReference type="ARBA" id="ARBA00022741"/>
    </source>
</evidence>
<comment type="caution">
    <text evidence="9">The sequence shown here is derived from an EMBL/GenBank/DDBJ whole genome shotgun (WGS) entry which is preliminary data.</text>
</comment>
<dbReference type="InterPro" id="IPR035907">
    <property type="entry name" value="Hppk_sf"/>
</dbReference>
<dbReference type="PROSITE" id="PS00794">
    <property type="entry name" value="HPPK"/>
    <property type="match status" value="1"/>
</dbReference>
<keyword evidence="3" id="KW-0808">Transferase</keyword>
<dbReference type="GO" id="GO:0016301">
    <property type="term" value="F:kinase activity"/>
    <property type="evidence" value="ECO:0007669"/>
    <property type="project" value="UniProtKB-KW"/>
</dbReference>
<evidence type="ECO:0000256" key="7">
    <source>
        <dbReference type="ARBA" id="ARBA00022909"/>
    </source>
</evidence>
<reference evidence="9" key="1">
    <citation type="submission" date="2019-08" db="EMBL/GenBank/DDBJ databases">
        <authorList>
            <person name="Kucharzyk K."/>
            <person name="Murdoch R.W."/>
            <person name="Higgins S."/>
            <person name="Loffler F."/>
        </authorList>
    </citation>
    <scope>NUCLEOTIDE SEQUENCE</scope>
</reference>
<keyword evidence="4" id="KW-0547">Nucleotide-binding</keyword>
<dbReference type="Gene3D" id="3.30.70.560">
    <property type="entry name" value="7,8-Dihydro-6-hydroxymethylpterin-pyrophosphokinase HPPK"/>
    <property type="match status" value="1"/>
</dbReference>